<evidence type="ECO:0008006" key="3">
    <source>
        <dbReference type="Google" id="ProtNLM"/>
    </source>
</evidence>
<sequence>MSAFLPVERAISFTAAMVAALRAGRKTVTRRRFASHLPMQERPFSYQYLGMEADTARLGRRTAGAAPPPERVVCPFGRPGDRLRVLEAPELLLEIVRVGAEQLQSITEAEARAEGVEPAPGAAGSARAAFQALIDSIYPGAWLRNEWVWVIGFRLVGPEEAAAPK</sequence>
<dbReference type="Proteomes" id="UP000298471">
    <property type="component" value="Unassembled WGS sequence"/>
</dbReference>
<evidence type="ECO:0000313" key="1">
    <source>
        <dbReference type="EMBL" id="TGE28655.1"/>
    </source>
</evidence>
<dbReference type="AlphaFoldDB" id="A0A4Z0QFX8"/>
<organism evidence="1 2">
    <name type="scientific">Hymenobacter metallicola</name>
    <dbReference type="NCBI Taxonomy" id="2563114"/>
    <lineage>
        <taxon>Bacteria</taxon>
        <taxon>Pseudomonadati</taxon>
        <taxon>Bacteroidota</taxon>
        <taxon>Cytophagia</taxon>
        <taxon>Cytophagales</taxon>
        <taxon>Hymenobacteraceae</taxon>
        <taxon>Hymenobacter</taxon>
    </lineage>
</organism>
<proteinExistence type="predicted"/>
<comment type="caution">
    <text evidence="1">The sequence shown here is derived from an EMBL/GenBank/DDBJ whole genome shotgun (WGS) entry which is preliminary data.</text>
</comment>
<gene>
    <name evidence="1" type="ORF">E5K02_04090</name>
</gene>
<accession>A0A4Z0QFX8</accession>
<evidence type="ECO:0000313" key="2">
    <source>
        <dbReference type="Proteomes" id="UP000298471"/>
    </source>
</evidence>
<name>A0A4Z0QFX8_9BACT</name>
<reference evidence="1 2" key="1">
    <citation type="submission" date="2019-04" db="EMBL/GenBank/DDBJ databases">
        <authorList>
            <person name="Feng G."/>
            <person name="Zhang J."/>
            <person name="Zhu H."/>
        </authorList>
    </citation>
    <scope>NUCLEOTIDE SEQUENCE [LARGE SCALE GENOMIC DNA]</scope>
    <source>
        <strain evidence="1 2">9PBR-1</strain>
    </source>
</reference>
<dbReference type="EMBL" id="SRMB01000001">
    <property type="protein sequence ID" value="TGE28655.1"/>
    <property type="molecule type" value="Genomic_DNA"/>
</dbReference>
<dbReference type="OrthoDB" id="72471at2"/>
<dbReference type="RefSeq" id="WP_135392329.1">
    <property type="nucleotide sequence ID" value="NZ_SRMB01000001.1"/>
</dbReference>
<keyword evidence="2" id="KW-1185">Reference proteome</keyword>
<protein>
    <recommendedName>
        <fullName evidence="3">ASCH domain-containing protein</fullName>
    </recommendedName>
</protein>